<evidence type="ECO:0000313" key="1">
    <source>
        <dbReference type="EMBL" id="KAF3852498.1"/>
    </source>
</evidence>
<evidence type="ECO:0000313" key="2">
    <source>
        <dbReference type="Proteomes" id="UP000518266"/>
    </source>
</evidence>
<dbReference type="Proteomes" id="UP000518266">
    <property type="component" value="Unassembled WGS sequence"/>
</dbReference>
<dbReference type="AlphaFoldDB" id="A0A7J5YWM0"/>
<keyword evidence="2" id="KW-1185">Reference proteome</keyword>
<reference evidence="1 2" key="1">
    <citation type="submission" date="2020-03" db="EMBL/GenBank/DDBJ databases">
        <title>Dissostichus mawsoni Genome sequencing and assembly.</title>
        <authorList>
            <person name="Park H."/>
        </authorList>
    </citation>
    <scope>NUCLEOTIDE SEQUENCE [LARGE SCALE GENOMIC DNA]</scope>
    <source>
        <strain evidence="1">DM0001</strain>
        <tissue evidence="1">Muscle</tissue>
    </source>
</reference>
<organism evidence="1 2">
    <name type="scientific">Dissostichus mawsoni</name>
    <name type="common">Antarctic cod</name>
    <dbReference type="NCBI Taxonomy" id="36200"/>
    <lineage>
        <taxon>Eukaryota</taxon>
        <taxon>Metazoa</taxon>
        <taxon>Chordata</taxon>
        <taxon>Craniata</taxon>
        <taxon>Vertebrata</taxon>
        <taxon>Euteleostomi</taxon>
        <taxon>Actinopterygii</taxon>
        <taxon>Neopterygii</taxon>
        <taxon>Teleostei</taxon>
        <taxon>Neoteleostei</taxon>
        <taxon>Acanthomorphata</taxon>
        <taxon>Eupercaria</taxon>
        <taxon>Perciformes</taxon>
        <taxon>Notothenioidei</taxon>
        <taxon>Nototheniidae</taxon>
        <taxon>Dissostichus</taxon>
    </lineage>
</organism>
<comment type="caution">
    <text evidence="1">The sequence shown here is derived from an EMBL/GenBank/DDBJ whole genome shotgun (WGS) entry which is preliminary data.</text>
</comment>
<accession>A0A7J5YWM0</accession>
<dbReference type="EMBL" id="JAAKFY010000009">
    <property type="protein sequence ID" value="KAF3852498.1"/>
    <property type="molecule type" value="Genomic_DNA"/>
</dbReference>
<name>A0A7J5YWM0_DISMA</name>
<sequence>MQSRQSFVPAYLQALELRVTRALPVRDAVIAGWSWLRLGPFSSFHHGAPNEAWALLSMGAPDTPLMEPTEGLQPLPATPSDPGYLKRRGGGGGGMCSESGGGCCSRVSWETHLSRGCVKRSLPVRRPTGPRCRASAGRVVFVQTGTLDQMIKSRCFSNWGNASNVSIPTILLNLLLPGSTSFFSLWSLSKPSIFLQSKDRLGPKSPAIWVMAFVCRAVRGEAHAWAPICQRSGGALIRVLVGASLLDQAFWALALHMHMCLFGCHRSKI</sequence>
<proteinExistence type="predicted"/>
<protein>
    <submittedName>
        <fullName evidence="1">Uncharacterized protein</fullName>
    </submittedName>
</protein>
<gene>
    <name evidence="1" type="ORF">F7725_005853</name>
</gene>